<dbReference type="Pfam" id="PF10435">
    <property type="entry name" value="BetaGal_dom2"/>
    <property type="match status" value="1"/>
</dbReference>
<keyword evidence="1" id="KW-0378">Hydrolase</keyword>
<organism evidence="6 7">
    <name type="scientific">Clostridium estertheticum</name>
    <dbReference type="NCBI Taxonomy" id="238834"/>
    <lineage>
        <taxon>Bacteria</taxon>
        <taxon>Bacillati</taxon>
        <taxon>Bacillota</taxon>
        <taxon>Clostridia</taxon>
        <taxon>Eubacteriales</taxon>
        <taxon>Clostridiaceae</taxon>
        <taxon>Clostridium</taxon>
    </lineage>
</organism>
<accession>A0AA47ELF3</accession>
<gene>
    <name evidence="6" type="ORF">LL038_09015</name>
</gene>
<comment type="similarity">
    <text evidence="3">Belongs to the glycosyl hydrolase 35 family.</text>
</comment>
<name>A0AA47ELF3_9CLOT</name>
<keyword evidence="2" id="KW-0326">Glycosidase</keyword>
<feature type="domain" description="Beta-galactosidase" evidence="5">
    <location>
        <begin position="430"/>
        <end position="583"/>
    </location>
</feature>
<dbReference type="PANTHER" id="PTHR23421">
    <property type="entry name" value="BETA-GALACTOSIDASE RELATED"/>
    <property type="match status" value="1"/>
</dbReference>
<evidence type="ECO:0000256" key="2">
    <source>
        <dbReference type="ARBA" id="ARBA00023295"/>
    </source>
</evidence>
<protein>
    <submittedName>
        <fullName evidence="6">Beta-galactosidase</fullName>
    </submittedName>
</protein>
<dbReference type="GO" id="GO:0005975">
    <property type="term" value="P:carbohydrate metabolic process"/>
    <property type="evidence" value="ECO:0007669"/>
    <property type="project" value="InterPro"/>
</dbReference>
<evidence type="ECO:0000313" key="7">
    <source>
        <dbReference type="Proteomes" id="UP001164733"/>
    </source>
</evidence>
<dbReference type="GO" id="GO:0004553">
    <property type="term" value="F:hydrolase activity, hydrolyzing O-glycosyl compounds"/>
    <property type="evidence" value="ECO:0007669"/>
    <property type="project" value="InterPro"/>
</dbReference>
<dbReference type="AlphaFoldDB" id="A0AA47ELF3"/>
<dbReference type="Pfam" id="PF01301">
    <property type="entry name" value="Glyco_hydro_35"/>
    <property type="match status" value="1"/>
</dbReference>
<proteinExistence type="inferred from homology"/>
<feature type="domain" description="Glycoside hydrolase 35 catalytic" evidence="4">
    <location>
        <begin position="41"/>
        <end position="389"/>
    </location>
</feature>
<dbReference type="InterPro" id="IPR019801">
    <property type="entry name" value="Glyco_hydro_35_CS"/>
</dbReference>
<evidence type="ECO:0000256" key="1">
    <source>
        <dbReference type="ARBA" id="ARBA00022801"/>
    </source>
</evidence>
<sequence length="779" mass="89712">MNGYEINLKNTKKNITKSNLKLGGVNPNGDKISFTNYYMEKNGEPFFAICGEFHFSRYDERYWDDEIIKMKMGGINIIATYIFWIHHEEKQGIFDWNGNKNLRRFIELCAKHDMYVIVRIGPFDHGEVRNGGVPDWLFGRPFEIRSNDKEYLCYVNELYNEIGKQIKGLLYKDGGPIIGTQIENEYMHAASPWELTNGTSNQWMTGGIDGEAHMTQLKQMALNSGIDTPIYTCTGWGGAAAPTKEMLPLWGGYAFWPWIFYGDVKEHPATPEFIFRDYHNDEVPKCYNFEPKYKPESYPFACCEMGGGMTVFYQYRFVIPFASVDAMTGIKVAGGCNFIGYYMFHGGSNPKGKLNTYLNENATPKISYDFQAPLGEFGQVRESYKRTKLQHYFFKDFEKSLCKMKTIIPKGGSDIDPLDIDTLRYAVRINEQAGFLFINNYQDHIETKDQKNFFVKLNLKQGEIILPRKKDLSLSKDSSCILPFNLDMKGLKLKYSTTQLITKIDWEEEQYFFFFIPEGVVGEYCLLNDNIAEILVENGTYEKIAEEYMVYINVDCKSFIKIITKEGNTINICTVTREESLNFWSVDLMGCRRILITKANVLISEDKLRLECVDSKIVNLEIFPHLKKDILVAGGKSSRMESENVFEKYSIELNINKPKINVKRIKENKACFYFKKEDFQNVKELFLKVEYEGDIGYAFIDGDIINDNFCNGAPWEVGLMKFEKDLLEKGMYIYISPIKKGSFVKSDSTMAARVEVVGEEIAKIKSIAIVPMYEVVITI</sequence>
<dbReference type="InterPro" id="IPR031330">
    <property type="entry name" value="Gly_Hdrlase_35_cat"/>
</dbReference>
<evidence type="ECO:0000313" key="6">
    <source>
        <dbReference type="EMBL" id="WAG62357.1"/>
    </source>
</evidence>
<evidence type="ECO:0000259" key="4">
    <source>
        <dbReference type="Pfam" id="PF01301"/>
    </source>
</evidence>
<dbReference type="Proteomes" id="UP001164733">
    <property type="component" value="Chromosome"/>
</dbReference>
<dbReference type="RefSeq" id="WP_216123565.1">
    <property type="nucleotide sequence ID" value="NZ_CP086239.1"/>
</dbReference>
<evidence type="ECO:0000256" key="3">
    <source>
        <dbReference type="RuleBase" id="RU003679"/>
    </source>
</evidence>
<dbReference type="PROSITE" id="PS01182">
    <property type="entry name" value="GLYCOSYL_HYDROL_F35"/>
    <property type="match status" value="1"/>
</dbReference>
<dbReference type="EMBL" id="CP086239">
    <property type="protein sequence ID" value="WAG62357.1"/>
    <property type="molecule type" value="Genomic_DNA"/>
</dbReference>
<dbReference type="InterPro" id="IPR001944">
    <property type="entry name" value="Glycoside_Hdrlase_35"/>
</dbReference>
<dbReference type="InterPro" id="IPR018954">
    <property type="entry name" value="Betagal_dom2"/>
</dbReference>
<reference evidence="6" key="1">
    <citation type="submission" date="2021-11" db="EMBL/GenBank/DDBJ databases">
        <title>Clostridia strains as spoilage organisms.</title>
        <authorList>
            <person name="Wambui J."/>
            <person name="Stevens M.J.A."/>
            <person name="Stephan R."/>
        </authorList>
    </citation>
    <scope>NUCLEOTIDE SEQUENCE</scope>
    <source>
        <strain evidence="6">CF009</strain>
    </source>
</reference>
<evidence type="ECO:0000259" key="5">
    <source>
        <dbReference type="Pfam" id="PF10435"/>
    </source>
</evidence>